<proteinExistence type="predicted"/>
<dbReference type="AlphaFoldDB" id="A0A174NF74"/>
<evidence type="ECO:0000313" key="1">
    <source>
        <dbReference type="EMBL" id="CUP47243.1"/>
    </source>
</evidence>
<dbReference type="Proteomes" id="UP000095413">
    <property type="component" value="Unassembled WGS sequence"/>
</dbReference>
<name>A0A174NF74_9FIRM</name>
<dbReference type="EMBL" id="CZBA01000007">
    <property type="protein sequence ID" value="CUP47243.1"/>
    <property type="molecule type" value="Genomic_DNA"/>
</dbReference>
<protein>
    <submittedName>
        <fullName evidence="1">Uncharacterized protein</fullName>
    </submittedName>
</protein>
<evidence type="ECO:0000313" key="2">
    <source>
        <dbReference type="Proteomes" id="UP000095413"/>
    </source>
</evidence>
<reference evidence="1 2" key="1">
    <citation type="submission" date="2015-09" db="EMBL/GenBank/DDBJ databases">
        <authorList>
            <consortium name="Pathogen Informatics"/>
        </authorList>
    </citation>
    <scope>NUCLEOTIDE SEQUENCE [LARGE SCALE GENOMIC DNA]</scope>
    <source>
        <strain evidence="1 2">2789STDY5834921</strain>
    </source>
</reference>
<organism evidence="1 2">
    <name type="scientific">Blautia obeum</name>
    <dbReference type="NCBI Taxonomy" id="40520"/>
    <lineage>
        <taxon>Bacteria</taxon>
        <taxon>Bacillati</taxon>
        <taxon>Bacillota</taxon>
        <taxon>Clostridia</taxon>
        <taxon>Lachnospirales</taxon>
        <taxon>Lachnospiraceae</taxon>
        <taxon>Blautia</taxon>
    </lineage>
</organism>
<sequence>MEQTIQAGTVTAICISEKRGTQKKTLDTARLRTD</sequence>
<accession>A0A174NF74</accession>
<gene>
    <name evidence="1" type="ORF">ERS852533_01457</name>
</gene>